<feature type="transmembrane region" description="Helical" evidence="5">
    <location>
        <begin position="623"/>
        <end position="643"/>
    </location>
</feature>
<dbReference type="NCBIfam" id="TIGR03062">
    <property type="entry name" value="pip_yhgE_Cterm"/>
    <property type="match status" value="1"/>
</dbReference>
<evidence type="ECO:0000256" key="5">
    <source>
        <dbReference type="SAM" id="Phobius"/>
    </source>
</evidence>
<feature type="transmembrane region" description="Helical" evidence="5">
    <location>
        <begin position="551"/>
        <end position="571"/>
    </location>
</feature>
<keyword evidence="4 5" id="KW-0472">Membrane</keyword>
<dbReference type="Gene3D" id="1.10.287.950">
    <property type="entry name" value="Methyl-accepting chemotaxis protein"/>
    <property type="match status" value="1"/>
</dbReference>
<evidence type="ECO:0000313" key="7">
    <source>
        <dbReference type="EMBL" id="AXH97767.1"/>
    </source>
</evidence>
<accession>A0A345NRV9</accession>
<dbReference type="KEGG" id="orn:DV701_00010"/>
<feature type="domain" description="ABC-2 type transporter transmembrane" evidence="6">
    <location>
        <begin position="524"/>
        <end position="724"/>
    </location>
</feature>
<feature type="transmembrane region" description="Helical" evidence="5">
    <location>
        <begin position="678"/>
        <end position="699"/>
    </location>
</feature>
<feature type="transmembrane region" description="Helical" evidence="5">
    <location>
        <begin position="650"/>
        <end position="672"/>
    </location>
</feature>
<keyword evidence="2 5" id="KW-0812">Transmembrane</keyword>
<evidence type="ECO:0000313" key="8">
    <source>
        <dbReference type="Proteomes" id="UP000253790"/>
    </source>
</evidence>
<dbReference type="OrthoDB" id="9811483at2"/>
<feature type="transmembrane region" description="Helical" evidence="5">
    <location>
        <begin position="711"/>
        <end position="730"/>
    </location>
</feature>
<dbReference type="NCBIfam" id="TIGR03061">
    <property type="entry name" value="pip_yhgE_Nterm"/>
    <property type="match status" value="1"/>
</dbReference>
<keyword evidence="3 5" id="KW-1133">Transmembrane helix</keyword>
<dbReference type="NCBIfam" id="TIGR03057">
    <property type="entry name" value="xxxLxxG_by_4"/>
    <property type="match status" value="4"/>
</dbReference>
<feature type="transmembrane region" description="Helical" evidence="5">
    <location>
        <begin position="21"/>
        <end position="41"/>
    </location>
</feature>
<evidence type="ECO:0000259" key="6">
    <source>
        <dbReference type="Pfam" id="PF12698"/>
    </source>
</evidence>
<dbReference type="AlphaFoldDB" id="A0A345NRV9"/>
<evidence type="ECO:0000256" key="3">
    <source>
        <dbReference type="ARBA" id="ARBA00022989"/>
    </source>
</evidence>
<dbReference type="Pfam" id="PF12698">
    <property type="entry name" value="ABC2_membrane_3"/>
    <property type="match status" value="2"/>
</dbReference>
<name>A0A345NRV9_9MICO</name>
<evidence type="ECO:0000256" key="1">
    <source>
        <dbReference type="ARBA" id="ARBA00004141"/>
    </source>
</evidence>
<dbReference type="GO" id="GO:0016020">
    <property type="term" value="C:membrane"/>
    <property type="evidence" value="ECO:0007669"/>
    <property type="project" value="UniProtKB-SubCell"/>
</dbReference>
<dbReference type="EMBL" id="CP031229">
    <property type="protein sequence ID" value="AXH97767.1"/>
    <property type="molecule type" value="Genomic_DNA"/>
</dbReference>
<evidence type="ECO:0000256" key="4">
    <source>
        <dbReference type="ARBA" id="ARBA00023136"/>
    </source>
</evidence>
<sequence length="747" mass="76902">MFSPARLGRYELRRFRGPLPKLALIFVLLVPLLYSAIYLSANWDPYGRLDRLPVAIVDLDRPATVDGPDGEERTVHAGPDLVDRLMEDQAFDWRATDAEEADEGLADGRYFMTMTIPASFSGDLVSGATLDPERAEIYLRRDDANGFVVGSITSKAQDSVALAVDQAAVDAYFSAVFANLDTIRSGMADARDGASRLADGASAAHDGAGQLAGGADDARTGADALADGAEEASAGASELASGAGQVSDGAVTARDGAQQLDAGLGQLLAGSSSLAEGADQVAAGTSQLSGKVVPVLDVVLEELPAVQDSARTITSDVAALTEAVSGASGSVSTDLASLATDLDQIQQDHPELADDPTWQRLVGTVGTASGRAEDVAGTAATVAGTAVDIDAAVQSTGDLTTRVQQARDDLTALDEGAHQVATGAHSLHDGVADARKGSATLYAGLGTLADGASQVADGATALDTGVSRLADGAHQLDDGLGELATGAHDLDDGLARVDDGAAELADGLADGVERLPVLTQDEQDRAAQVLSSPADVRMTVDHPATYYGRGLAPMFFAIALWVFGISVFLVVRPVAGRLLAGRAHPLRLSLTAWYPVAAIAVAGGLIMVGVVWATLGLAPVRPLSLLALTVFGALCFSSIAHLLRTALGTVASAITLVWLVLQLPTSGGTYPAELLPPFLGAIAPAMPMTYLIDAFRVVISGGETARLVTDVVVLVVITVTAVALCGFVVLRRQRFAMKDLHPPLVAP</sequence>
<dbReference type="InterPro" id="IPR017500">
    <property type="entry name" value="Phage_infect_YhgE_N"/>
</dbReference>
<proteinExistence type="predicted"/>
<comment type="subcellular location">
    <subcellularLocation>
        <location evidence="1">Membrane</location>
        <topology evidence="1">Multi-pass membrane protein</topology>
    </subcellularLocation>
</comment>
<dbReference type="PANTHER" id="PTHR43077">
    <property type="entry name" value="TRANSPORT PERMEASE YVFS-RELATED"/>
    <property type="match status" value="1"/>
</dbReference>
<dbReference type="InterPro" id="IPR017501">
    <property type="entry name" value="Phage_infect_YhgE_C"/>
</dbReference>
<gene>
    <name evidence="7" type="ORF">DV701_00010</name>
</gene>
<dbReference type="InterPro" id="IPR013525">
    <property type="entry name" value="ABC2_TM"/>
</dbReference>
<feature type="transmembrane region" description="Helical" evidence="5">
    <location>
        <begin position="592"/>
        <end position="617"/>
    </location>
</feature>
<dbReference type="Proteomes" id="UP000253790">
    <property type="component" value="Chromosome"/>
</dbReference>
<dbReference type="InterPro" id="IPR023908">
    <property type="entry name" value="xxxLxxG_rpt"/>
</dbReference>
<reference evidence="7 8" key="1">
    <citation type="submission" date="2018-07" db="EMBL/GenBank/DDBJ databases">
        <title>Complete genome sequencing of Ornithinimicrobium sp. AMA3305.</title>
        <authorList>
            <person name="Bae J.-W."/>
        </authorList>
    </citation>
    <scope>NUCLEOTIDE SEQUENCE [LARGE SCALE GENOMIC DNA]</scope>
    <source>
        <strain evidence="7 8">AMA3305</strain>
    </source>
</reference>
<dbReference type="InterPro" id="IPR051328">
    <property type="entry name" value="T7SS_ABC-Transporter"/>
</dbReference>
<feature type="domain" description="ABC-2 type transporter transmembrane" evidence="6">
    <location>
        <begin position="24"/>
        <end position="178"/>
    </location>
</feature>
<dbReference type="SUPFAM" id="SSF58104">
    <property type="entry name" value="Methyl-accepting chemotaxis protein (MCP) signaling domain"/>
    <property type="match status" value="1"/>
</dbReference>
<keyword evidence="8" id="KW-1185">Reference proteome</keyword>
<dbReference type="GO" id="GO:0140359">
    <property type="term" value="F:ABC-type transporter activity"/>
    <property type="evidence" value="ECO:0007669"/>
    <property type="project" value="InterPro"/>
</dbReference>
<dbReference type="PANTHER" id="PTHR43077:SF5">
    <property type="entry name" value="PHAGE INFECTION PROTEIN"/>
    <property type="match status" value="1"/>
</dbReference>
<organism evidence="7 8">
    <name type="scientific">Ornithinimicrobium avium</name>
    <dbReference type="NCBI Taxonomy" id="2283195"/>
    <lineage>
        <taxon>Bacteria</taxon>
        <taxon>Bacillati</taxon>
        <taxon>Actinomycetota</taxon>
        <taxon>Actinomycetes</taxon>
        <taxon>Micrococcales</taxon>
        <taxon>Ornithinimicrobiaceae</taxon>
        <taxon>Ornithinimicrobium</taxon>
    </lineage>
</organism>
<evidence type="ECO:0000256" key="2">
    <source>
        <dbReference type="ARBA" id="ARBA00022692"/>
    </source>
</evidence>
<protein>
    <submittedName>
        <fullName evidence="7">YhgE/Pip domain-containing protein</fullName>
    </submittedName>
</protein>